<dbReference type="AlphaFoldDB" id="A0A6J4N316"/>
<accession>A0A6J4N316</accession>
<organism evidence="1">
    <name type="scientific">uncultured Chloroflexia bacterium</name>
    <dbReference type="NCBI Taxonomy" id="1672391"/>
    <lineage>
        <taxon>Bacteria</taxon>
        <taxon>Bacillati</taxon>
        <taxon>Chloroflexota</taxon>
        <taxon>Chloroflexia</taxon>
        <taxon>environmental samples</taxon>
    </lineage>
</organism>
<sequence length="110" mass="12343">MDGMTVWIPYCYEEAANRAVRAAQAIGFDANVEVDDTPGIEQLRLEVGPPEQQVGDVIATSCYETFTNLLDYPLGVECFALTIYTSPGLYKDIARALFEPRYAPEYMTQY</sequence>
<gene>
    <name evidence="1" type="ORF">AVDCRST_MAG93-8613</name>
</gene>
<reference evidence="1" key="1">
    <citation type="submission" date="2020-02" db="EMBL/GenBank/DDBJ databases">
        <authorList>
            <person name="Meier V. D."/>
        </authorList>
    </citation>
    <scope>NUCLEOTIDE SEQUENCE</scope>
    <source>
        <strain evidence="1">AVDCRST_MAG93</strain>
    </source>
</reference>
<name>A0A6J4N316_9CHLR</name>
<evidence type="ECO:0000313" key="1">
    <source>
        <dbReference type="EMBL" id="CAA9373570.1"/>
    </source>
</evidence>
<proteinExistence type="predicted"/>
<dbReference type="EMBL" id="CADCTR010002903">
    <property type="protein sequence ID" value="CAA9373570.1"/>
    <property type="molecule type" value="Genomic_DNA"/>
</dbReference>
<protein>
    <submittedName>
        <fullName evidence="1">Uncharacterized protein</fullName>
    </submittedName>
</protein>